<reference evidence="5 6" key="1">
    <citation type="submission" date="2024-01" db="EMBL/GenBank/DDBJ databases">
        <title>Genome assemblies of Stephania.</title>
        <authorList>
            <person name="Yang L."/>
        </authorList>
    </citation>
    <scope>NUCLEOTIDE SEQUENCE [LARGE SCALE GENOMIC DNA]</scope>
    <source>
        <strain evidence="5">QJT</strain>
        <tissue evidence="5">Leaf</tissue>
    </source>
</reference>
<dbReference type="PANTHER" id="PTHR43080:SF29">
    <property type="entry name" value="OS02G0818000 PROTEIN"/>
    <property type="match status" value="1"/>
</dbReference>
<dbReference type="AlphaFoldDB" id="A0AAP0JSC9"/>
<dbReference type="PROSITE" id="PS51371">
    <property type="entry name" value="CBS"/>
    <property type="match status" value="1"/>
</dbReference>
<accession>A0AAP0JSC9</accession>
<evidence type="ECO:0000256" key="3">
    <source>
        <dbReference type="SAM" id="Phobius"/>
    </source>
</evidence>
<keyword evidence="1 2" id="KW-0129">CBS domain</keyword>
<dbReference type="Pfam" id="PF00571">
    <property type="entry name" value="CBS"/>
    <property type="match status" value="1"/>
</dbReference>
<feature type="transmembrane region" description="Helical" evidence="3">
    <location>
        <begin position="101"/>
        <end position="118"/>
    </location>
</feature>
<dbReference type="PANTHER" id="PTHR43080">
    <property type="entry name" value="CBS DOMAIN-CONTAINING PROTEIN CBSX3, MITOCHONDRIAL"/>
    <property type="match status" value="1"/>
</dbReference>
<dbReference type="SUPFAM" id="SSF54631">
    <property type="entry name" value="CBS-domain pair"/>
    <property type="match status" value="1"/>
</dbReference>
<name>A0AAP0JSC9_9MAGN</name>
<evidence type="ECO:0000313" key="5">
    <source>
        <dbReference type="EMBL" id="KAK9138135.1"/>
    </source>
</evidence>
<keyword evidence="3" id="KW-1133">Transmembrane helix</keyword>
<dbReference type="InterPro" id="IPR046342">
    <property type="entry name" value="CBS_dom_sf"/>
</dbReference>
<evidence type="ECO:0000313" key="6">
    <source>
        <dbReference type="Proteomes" id="UP001417504"/>
    </source>
</evidence>
<comment type="caution">
    <text evidence="5">The sequence shown here is derived from an EMBL/GenBank/DDBJ whole genome shotgun (WGS) entry which is preliminary data.</text>
</comment>
<organism evidence="5 6">
    <name type="scientific">Stephania japonica</name>
    <dbReference type="NCBI Taxonomy" id="461633"/>
    <lineage>
        <taxon>Eukaryota</taxon>
        <taxon>Viridiplantae</taxon>
        <taxon>Streptophyta</taxon>
        <taxon>Embryophyta</taxon>
        <taxon>Tracheophyta</taxon>
        <taxon>Spermatophyta</taxon>
        <taxon>Magnoliopsida</taxon>
        <taxon>Ranunculales</taxon>
        <taxon>Menispermaceae</taxon>
        <taxon>Menispermoideae</taxon>
        <taxon>Cissampelideae</taxon>
        <taxon>Stephania</taxon>
    </lineage>
</organism>
<dbReference type="Gene3D" id="3.10.580.10">
    <property type="entry name" value="CBS-domain"/>
    <property type="match status" value="1"/>
</dbReference>
<evidence type="ECO:0000256" key="2">
    <source>
        <dbReference type="PROSITE-ProRule" id="PRU00703"/>
    </source>
</evidence>
<dbReference type="Proteomes" id="UP001417504">
    <property type="component" value="Unassembled WGS sequence"/>
</dbReference>
<feature type="transmembrane region" description="Helical" evidence="3">
    <location>
        <begin position="60"/>
        <end position="81"/>
    </location>
</feature>
<keyword evidence="3" id="KW-0812">Transmembrane</keyword>
<sequence>MEEWRKKGEEVKWGWKRDVGRSTSCSHCLSFFVETTTPYCQGALLCRAFVISPPLRRLPLLLFQVADSLPLLVVCFSSFALSISASPPLLLCFAHTSTPLLSWWILYSYLSLTSCLIFKSVKSQSKSKVKDIMSSPAVVLTPDKTVLDAAILMLKEKFHRIPIVNEEGQIVGICCATSCEVNVRVSQSFIAQLKSVNILTGIVTRTDIFKALEGLPA</sequence>
<dbReference type="InterPro" id="IPR051257">
    <property type="entry name" value="Diverse_CBS-Domain"/>
</dbReference>
<dbReference type="EMBL" id="JBBNAE010000003">
    <property type="protein sequence ID" value="KAK9138135.1"/>
    <property type="molecule type" value="Genomic_DNA"/>
</dbReference>
<protein>
    <recommendedName>
        <fullName evidence="4">CBS domain-containing protein</fullName>
    </recommendedName>
</protein>
<keyword evidence="6" id="KW-1185">Reference proteome</keyword>
<keyword evidence="3" id="KW-0472">Membrane</keyword>
<gene>
    <name evidence="5" type="ORF">Sjap_008729</name>
</gene>
<dbReference type="InterPro" id="IPR000644">
    <property type="entry name" value="CBS_dom"/>
</dbReference>
<proteinExistence type="predicted"/>
<evidence type="ECO:0000259" key="4">
    <source>
        <dbReference type="PROSITE" id="PS51371"/>
    </source>
</evidence>
<evidence type="ECO:0000256" key="1">
    <source>
        <dbReference type="ARBA" id="ARBA00023122"/>
    </source>
</evidence>
<feature type="domain" description="CBS" evidence="4">
    <location>
        <begin position="133"/>
        <end position="189"/>
    </location>
</feature>